<evidence type="ECO:0000313" key="2">
    <source>
        <dbReference type="EMBL" id="JAP79898.1"/>
    </source>
</evidence>
<dbReference type="Gene3D" id="2.30.130.100">
    <property type="match status" value="1"/>
</dbReference>
<sequence>MGGGIYAHGSKSIYKSSFMRRGSKCKEVMCRAFARGSPTAATWILSRGRKISTELISEYDEECSALFLSLLVVCVSTDPQYDDSEENSDQPTLSEGASGSGGPKATARLCQVPSIDTGKNVFVAKTCSCSVKRGDDTNYDSDESYEDEDAFEISAWSAEATRKTEVEACDMSSTSGNESVVQPTNYPVPTETTTLGGIIAENGSVADGTPCLSFIKSNGEDGDSIAVGACYNRKCNGSNPTIYKLPRTVPNPYIYHCQVNTTSINTKLQVAVGCIASCYDSRSHTWNETKLDDGRLCAQPKENNNNKYVNRTGVCRNGTCVTADFTPWTHPNGCVDATTRRNGRVLAVRCTDYCKGNTTQELPDGTPCLLNHERKVHVPTVSDLIVEGICKNGHCIITPPAIPVVMVNIPEEGCEKFVSSISYTEKVDTTCSFWCPGKKTKPVKRGTECALETTGRWWSRVTEVGQCLDQTCIDRAPDSPPPHKLNSSEYFNCKTIDYLTVIPARLIVAASCQVECGYSVFEHRADGVKCLLEYSRAPANKKSRKGTGVYRVGVCKNGYCTVGKHLMNITTTD</sequence>
<proteinExistence type="predicted"/>
<name>A0A131YMU8_RHIAP</name>
<evidence type="ECO:0000256" key="1">
    <source>
        <dbReference type="SAM" id="MobiDB-lite"/>
    </source>
</evidence>
<dbReference type="EMBL" id="GEDV01008659">
    <property type="protein sequence ID" value="JAP79898.1"/>
    <property type="molecule type" value="Transcribed_RNA"/>
</dbReference>
<organism evidence="2">
    <name type="scientific">Rhipicephalus appendiculatus</name>
    <name type="common">Brown ear tick</name>
    <dbReference type="NCBI Taxonomy" id="34631"/>
    <lineage>
        <taxon>Eukaryota</taxon>
        <taxon>Metazoa</taxon>
        <taxon>Ecdysozoa</taxon>
        <taxon>Arthropoda</taxon>
        <taxon>Chelicerata</taxon>
        <taxon>Arachnida</taxon>
        <taxon>Acari</taxon>
        <taxon>Parasitiformes</taxon>
        <taxon>Ixodida</taxon>
        <taxon>Ixodoidea</taxon>
        <taxon>Ixodidae</taxon>
        <taxon>Rhipicephalinae</taxon>
        <taxon>Rhipicephalus</taxon>
        <taxon>Rhipicephalus</taxon>
    </lineage>
</organism>
<accession>A0A131YMU8</accession>
<feature type="region of interest" description="Disordered" evidence="1">
    <location>
        <begin position="81"/>
        <end position="105"/>
    </location>
</feature>
<dbReference type="AlphaFoldDB" id="A0A131YMU8"/>
<reference evidence="2" key="1">
    <citation type="journal article" date="2016" name="Ticks Tick Borne Dis.">
        <title>De novo assembly and annotation of the salivary gland transcriptome of Rhipicephalus appendiculatus male and female ticks during blood feeding.</title>
        <authorList>
            <person name="de Castro M.H."/>
            <person name="de Klerk D."/>
            <person name="Pienaar R."/>
            <person name="Latif A.A."/>
            <person name="Rees D.J."/>
            <person name="Mans B.J."/>
        </authorList>
    </citation>
    <scope>NUCLEOTIDE SEQUENCE</scope>
    <source>
        <tissue evidence="2">Salivary glands</tissue>
    </source>
</reference>
<protein>
    <submittedName>
        <fullName evidence="2">Evasin</fullName>
    </submittedName>
</protein>